<protein>
    <submittedName>
        <fullName evidence="1">Uncharacterized protein</fullName>
    </submittedName>
</protein>
<dbReference type="AlphaFoldDB" id="A0A820KAI7"/>
<proteinExistence type="predicted"/>
<reference evidence="1" key="1">
    <citation type="submission" date="2021-02" db="EMBL/GenBank/DDBJ databases">
        <authorList>
            <person name="Nowell W R."/>
        </authorList>
    </citation>
    <scope>NUCLEOTIDE SEQUENCE</scope>
</reference>
<comment type="caution">
    <text evidence="1">The sequence shown here is derived from an EMBL/GenBank/DDBJ whole genome shotgun (WGS) entry which is preliminary data.</text>
</comment>
<accession>A0A820KAI7</accession>
<name>A0A820KAI7_9BILA</name>
<organism evidence="1 2">
    <name type="scientific">Rotaria sordida</name>
    <dbReference type="NCBI Taxonomy" id="392033"/>
    <lineage>
        <taxon>Eukaryota</taxon>
        <taxon>Metazoa</taxon>
        <taxon>Spiralia</taxon>
        <taxon>Gnathifera</taxon>
        <taxon>Rotifera</taxon>
        <taxon>Eurotatoria</taxon>
        <taxon>Bdelloidea</taxon>
        <taxon>Philodinida</taxon>
        <taxon>Philodinidae</taxon>
        <taxon>Rotaria</taxon>
    </lineage>
</organism>
<sequence length="37" mass="4430">RKRIDTKRKQASLILDSLWPQAGTIRDVIRHICERKK</sequence>
<dbReference type="Proteomes" id="UP000663836">
    <property type="component" value="Unassembled WGS sequence"/>
</dbReference>
<gene>
    <name evidence="1" type="ORF">JBS370_LOCUS41517</name>
</gene>
<dbReference type="EMBL" id="CAJOBD010046655">
    <property type="protein sequence ID" value="CAF4337884.1"/>
    <property type="molecule type" value="Genomic_DNA"/>
</dbReference>
<evidence type="ECO:0000313" key="2">
    <source>
        <dbReference type="Proteomes" id="UP000663836"/>
    </source>
</evidence>
<feature type="non-terminal residue" evidence="1">
    <location>
        <position position="1"/>
    </location>
</feature>
<evidence type="ECO:0000313" key="1">
    <source>
        <dbReference type="EMBL" id="CAF4337884.1"/>
    </source>
</evidence>